<gene>
    <name evidence="2" type="ORF">MM817_01228</name>
</gene>
<dbReference type="SUPFAM" id="SSF69572">
    <property type="entry name" value="Activating enzymes of the ubiquitin-like proteins"/>
    <property type="match status" value="1"/>
</dbReference>
<evidence type="ECO:0000313" key="2">
    <source>
        <dbReference type="EMBL" id="MCI0182959.1"/>
    </source>
</evidence>
<dbReference type="Proteomes" id="UP001139263">
    <property type="component" value="Unassembled WGS sequence"/>
</dbReference>
<organism evidence="2 3">
    <name type="scientific">Sulfoacidibacillus ferrooxidans</name>
    <dbReference type="NCBI Taxonomy" id="2005001"/>
    <lineage>
        <taxon>Bacteria</taxon>
        <taxon>Bacillati</taxon>
        <taxon>Bacillota</taxon>
        <taxon>Bacilli</taxon>
        <taxon>Bacillales</taxon>
        <taxon>Alicyclobacillaceae</taxon>
        <taxon>Sulfoacidibacillus</taxon>
    </lineage>
</organism>
<proteinExistence type="predicted"/>
<feature type="domain" description="THIF-type NAD/FAD binding fold" evidence="1">
    <location>
        <begin position="10"/>
        <end position="241"/>
    </location>
</feature>
<dbReference type="Gene3D" id="3.40.50.720">
    <property type="entry name" value="NAD(P)-binding Rossmann-like Domain"/>
    <property type="match status" value="1"/>
</dbReference>
<protein>
    <recommendedName>
        <fullName evidence="1">THIF-type NAD/FAD binding fold domain-containing protein</fullName>
    </recommendedName>
</protein>
<name>A0A9X1V8N5_9BACL</name>
<dbReference type="EMBL" id="JALBUF010000002">
    <property type="protein sequence ID" value="MCI0182959.1"/>
    <property type="molecule type" value="Genomic_DNA"/>
</dbReference>
<dbReference type="FunFam" id="3.40.50.720:FF:000141">
    <property type="entry name" value="tRNA threonylcarbamoyladenosine dehydratase"/>
    <property type="match status" value="1"/>
</dbReference>
<dbReference type="GO" id="GO:0061503">
    <property type="term" value="F:tRNA threonylcarbamoyladenosine dehydratase"/>
    <property type="evidence" value="ECO:0007669"/>
    <property type="project" value="TreeGrafter"/>
</dbReference>
<dbReference type="PANTHER" id="PTHR43267">
    <property type="entry name" value="TRNA THREONYLCARBAMOYLADENOSINE DEHYDRATASE"/>
    <property type="match status" value="1"/>
</dbReference>
<evidence type="ECO:0000313" key="3">
    <source>
        <dbReference type="Proteomes" id="UP001139263"/>
    </source>
</evidence>
<dbReference type="PANTHER" id="PTHR43267:SF1">
    <property type="entry name" value="TRNA THREONYLCARBAMOYLADENOSINE DEHYDRATASE"/>
    <property type="match status" value="1"/>
</dbReference>
<accession>A0A9X1V8N5</accession>
<dbReference type="InterPro" id="IPR045886">
    <property type="entry name" value="ThiF/MoeB/HesA"/>
</dbReference>
<dbReference type="CDD" id="cd00755">
    <property type="entry name" value="YgdL_like"/>
    <property type="match status" value="1"/>
</dbReference>
<dbReference type="GO" id="GO:0061504">
    <property type="term" value="P:cyclic threonylcarbamoyladenosine biosynthetic process"/>
    <property type="evidence" value="ECO:0007669"/>
    <property type="project" value="TreeGrafter"/>
</dbReference>
<comment type="caution">
    <text evidence="2">The sequence shown here is derived from an EMBL/GenBank/DDBJ whole genome shotgun (WGS) entry which is preliminary data.</text>
</comment>
<dbReference type="InterPro" id="IPR035985">
    <property type="entry name" value="Ubiquitin-activating_enz"/>
</dbReference>
<reference evidence="2" key="1">
    <citation type="submission" date="2022-03" db="EMBL/GenBank/DDBJ databases">
        <title>Draft Genome Sequence of Firmicute Strain S0AB, a Heterotrophic Iron/Sulfur-Oxidizing Extreme Acidophile.</title>
        <authorList>
            <person name="Vergara E."/>
            <person name="Pakostova E."/>
            <person name="Johnson D.B."/>
            <person name="Holmes D.S."/>
        </authorList>
    </citation>
    <scope>NUCLEOTIDE SEQUENCE</scope>
    <source>
        <strain evidence="2">S0AB</strain>
    </source>
</reference>
<dbReference type="InterPro" id="IPR000594">
    <property type="entry name" value="ThiF_NAD_FAD-bd"/>
</dbReference>
<dbReference type="RefSeq" id="WP_241712588.1">
    <property type="nucleotide sequence ID" value="NZ_JALBUF010000002.1"/>
</dbReference>
<dbReference type="AlphaFoldDB" id="A0A9X1V8N5"/>
<dbReference type="GO" id="GO:0008641">
    <property type="term" value="F:ubiquitin-like modifier activating enzyme activity"/>
    <property type="evidence" value="ECO:0007669"/>
    <property type="project" value="InterPro"/>
</dbReference>
<keyword evidence="3" id="KW-1185">Reference proteome</keyword>
<evidence type="ECO:0000259" key="1">
    <source>
        <dbReference type="Pfam" id="PF00899"/>
    </source>
</evidence>
<sequence>MAHRFSRTELVIGTDGLHILQKATVAVFGLGGVGSYTAEALARSGIGRLILIDKDIVDITNINRQIPALTSTIGKPKVEVMTERIADINPDCEVIPKQVFFLKDTEHDIFSTPIDYVADAIDTLSAKIHLVETCKSLHIPIASSMGAANKIDPSQFRIMDISETSIDPIARIMRRELRKKGIERGLKVVCSLETPRQPRMEIKETLVPHIDSIDYPLTSKAAHPPASLSYVPPVAGLLLASIVVNDLLQLQ</sequence>
<dbReference type="Pfam" id="PF00899">
    <property type="entry name" value="ThiF"/>
    <property type="match status" value="1"/>
</dbReference>